<gene>
    <name evidence="4" type="ORF">HMPREF9440_00415</name>
</gene>
<dbReference type="Pfam" id="PF00929">
    <property type="entry name" value="RNase_T"/>
    <property type="match status" value="1"/>
</dbReference>
<dbReference type="Gene3D" id="3.30.420.10">
    <property type="entry name" value="Ribonuclease H-like superfamily/Ribonuclease H"/>
    <property type="match status" value="1"/>
</dbReference>
<feature type="domain" description="Exonuclease" evidence="3">
    <location>
        <begin position="8"/>
        <end position="180"/>
    </location>
</feature>
<dbReference type="AlphaFoldDB" id="H3KCG3"/>
<dbReference type="SUPFAM" id="SSF53098">
    <property type="entry name" value="Ribonuclease H-like"/>
    <property type="match status" value="1"/>
</dbReference>
<evidence type="ECO:0000313" key="5">
    <source>
        <dbReference type="Proteomes" id="UP000004956"/>
    </source>
</evidence>
<evidence type="ECO:0000313" key="4">
    <source>
        <dbReference type="EMBL" id="EHY32200.1"/>
    </source>
</evidence>
<dbReference type="PANTHER" id="PTHR30231">
    <property type="entry name" value="DNA POLYMERASE III SUBUNIT EPSILON"/>
    <property type="match status" value="1"/>
</dbReference>
<protein>
    <recommendedName>
        <fullName evidence="1">DNA-directed DNA polymerase</fullName>
        <ecNumber evidence="1">2.7.7.7</ecNumber>
    </recommendedName>
</protein>
<dbReference type="NCBIfam" id="TIGR00573">
    <property type="entry name" value="dnaq"/>
    <property type="match status" value="1"/>
</dbReference>
<dbReference type="GO" id="GO:0003677">
    <property type="term" value="F:DNA binding"/>
    <property type="evidence" value="ECO:0007669"/>
    <property type="project" value="InterPro"/>
</dbReference>
<dbReference type="EC" id="2.7.7.7" evidence="1"/>
<evidence type="ECO:0000256" key="2">
    <source>
        <dbReference type="ARBA" id="ARBA00049244"/>
    </source>
</evidence>
<dbReference type="PANTHER" id="PTHR30231:SF41">
    <property type="entry name" value="DNA POLYMERASE III SUBUNIT EPSILON"/>
    <property type="match status" value="1"/>
</dbReference>
<dbReference type="GO" id="GO:0003887">
    <property type="term" value="F:DNA-directed DNA polymerase activity"/>
    <property type="evidence" value="ECO:0007669"/>
    <property type="project" value="UniProtKB-EC"/>
</dbReference>
<dbReference type="GO" id="GO:0008408">
    <property type="term" value="F:3'-5' exonuclease activity"/>
    <property type="evidence" value="ECO:0007669"/>
    <property type="project" value="TreeGrafter"/>
</dbReference>
<dbReference type="HOGENOM" id="CLU_047806_2_1_4"/>
<dbReference type="InterPro" id="IPR036397">
    <property type="entry name" value="RNaseH_sf"/>
</dbReference>
<reference evidence="4 5" key="1">
    <citation type="submission" date="2011-11" db="EMBL/GenBank/DDBJ databases">
        <authorList>
            <person name="Weinstock G."/>
            <person name="Sodergren E."/>
            <person name="Clifton S."/>
            <person name="Fulton L."/>
            <person name="Fulton B."/>
            <person name="Courtney L."/>
            <person name="Fronick C."/>
            <person name="Harrison M."/>
            <person name="Strong C."/>
            <person name="Farmer C."/>
            <person name="Delahaunty K."/>
            <person name="Markovic C."/>
            <person name="Hall O."/>
            <person name="Minx P."/>
            <person name="Tomlinson C."/>
            <person name="Mitreva M."/>
            <person name="Hou S."/>
            <person name="Chen J."/>
            <person name="Wollam A."/>
            <person name="Pepin K.H."/>
            <person name="Johnson M."/>
            <person name="Bhonagiri V."/>
            <person name="Zhang X."/>
            <person name="Suruliraj S."/>
            <person name="Warren W."/>
            <person name="Chinwalla A."/>
            <person name="Mardis E.R."/>
            <person name="Wilson R.K."/>
        </authorList>
    </citation>
    <scope>NUCLEOTIDE SEQUENCE [LARGE SCALE GENOMIC DNA]</scope>
    <source>
        <strain evidence="4 5">YIT 11816</strain>
    </source>
</reference>
<dbReference type="InterPro" id="IPR006054">
    <property type="entry name" value="DnaQ"/>
</dbReference>
<name>H3KCG3_9BURK</name>
<proteinExistence type="predicted"/>
<evidence type="ECO:0000256" key="1">
    <source>
        <dbReference type="ARBA" id="ARBA00012417"/>
    </source>
</evidence>
<dbReference type="GO" id="GO:0005829">
    <property type="term" value="C:cytosol"/>
    <property type="evidence" value="ECO:0007669"/>
    <property type="project" value="TreeGrafter"/>
</dbReference>
<keyword evidence="5" id="KW-1185">Reference proteome</keyword>
<dbReference type="PATRIC" id="fig|762967.3.peg.350"/>
<dbReference type="EMBL" id="AFBQ01000047">
    <property type="protein sequence ID" value="EHY32200.1"/>
    <property type="molecule type" value="Genomic_DNA"/>
</dbReference>
<dbReference type="GO" id="GO:0045004">
    <property type="term" value="P:DNA replication proofreading"/>
    <property type="evidence" value="ECO:0007669"/>
    <property type="project" value="TreeGrafter"/>
</dbReference>
<comment type="caution">
    <text evidence="4">The sequence shown here is derived from an EMBL/GenBank/DDBJ whole genome shotgun (WGS) entry which is preliminary data.</text>
</comment>
<dbReference type="Proteomes" id="UP000004956">
    <property type="component" value="Unassembled WGS sequence"/>
</dbReference>
<dbReference type="STRING" id="762967.HMPREF9440_00415"/>
<dbReference type="InterPro" id="IPR012337">
    <property type="entry name" value="RNaseH-like_sf"/>
</dbReference>
<organism evidence="4 5">
    <name type="scientific">Sutterella parvirubra YIT 11816</name>
    <dbReference type="NCBI Taxonomy" id="762967"/>
    <lineage>
        <taxon>Bacteria</taxon>
        <taxon>Pseudomonadati</taxon>
        <taxon>Pseudomonadota</taxon>
        <taxon>Betaproteobacteria</taxon>
        <taxon>Burkholderiales</taxon>
        <taxon>Sutterellaceae</taxon>
        <taxon>Sutterella</taxon>
    </lineage>
</organism>
<sequence length="215" mass="23637">METLMAERFLFLDTETTGLSVTGGDRVCEIAVVEADEKGRAIRAFHTYLNPECRMNHVAQSIHGLSTSFLLGAPRFAEIQDEFLAFVKGATIVAHNATFDQHFIEGELARAGGPSFFGSVKKIECSWRRARSLLPVGKRSLEALCERFEIGTVDRSLHGALIDSVLLGHVWASLTALEKGGVMPLPVQANLTPEIRLALRQPRTPKLVWEGPIEA</sequence>
<dbReference type="SMART" id="SM00479">
    <property type="entry name" value="EXOIII"/>
    <property type="match status" value="1"/>
</dbReference>
<accession>H3KCG3</accession>
<evidence type="ECO:0000259" key="3">
    <source>
        <dbReference type="SMART" id="SM00479"/>
    </source>
</evidence>
<comment type="catalytic activity">
    <reaction evidence="2">
        <text>DNA(n) + a 2'-deoxyribonucleoside 5'-triphosphate = DNA(n+1) + diphosphate</text>
        <dbReference type="Rhea" id="RHEA:22508"/>
        <dbReference type="Rhea" id="RHEA-COMP:17339"/>
        <dbReference type="Rhea" id="RHEA-COMP:17340"/>
        <dbReference type="ChEBI" id="CHEBI:33019"/>
        <dbReference type="ChEBI" id="CHEBI:61560"/>
        <dbReference type="ChEBI" id="CHEBI:173112"/>
        <dbReference type="EC" id="2.7.7.7"/>
    </reaction>
</comment>
<dbReference type="InterPro" id="IPR013520">
    <property type="entry name" value="Ribonucl_H"/>
</dbReference>